<dbReference type="InterPro" id="IPR000847">
    <property type="entry name" value="LysR_HTH_N"/>
</dbReference>
<dbReference type="PANTHER" id="PTHR30346">
    <property type="entry name" value="TRANSCRIPTIONAL DUAL REGULATOR HCAR-RELATED"/>
    <property type="match status" value="1"/>
</dbReference>
<keyword evidence="7" id="KW-1185">Reference proteome</keyword>
<dbReference type="RefSeq" id="WP_073103668.1">
    <property type="nucleotide sequence ID" value="NZ_FQXE01000006.1"/>
</dbReference>
<reference evidence="6 7" key="1">
    <citation type="submission" date="2016-11" db="EMBL/GenBank/DDBJ databases">
        <authorList>
            <person name="Jaros S."/>
            <person name="Januszkiewicz K."/>
            <person name="Wedrychowicz H."/>
        </authorList>
    </citation>
    <scope>NUCLEOTIDE SEQUENCE [LARGE SCALE GENOMIC DNA]</scope>
    <source>
        <strain evidence="6 7">CGMCC 1.10190</strain>
    </source>
</reference>
<keyword evidence="3 6" id="KW-0238">DNA-binding</keyword>
<proteinExistence type="inferred from homology"/>
<feature type="domain" description="HTH lysR-type" evidence="5">
    <location>
        <begin position="9"/>
        <end position="66"/>
    </location>
</feature>
<comment type="similarity">
    <text evidence="1">Belongs to the LysR transcriptional regulatory family.</text>
</comment>
<dbReference type="SUPFAM" id="SSF46785">
    <property type="entry name" value="Winged helix' DNA-binding domain"/>
    <property type="match status" value="1"/>
</dbReference>
<evidence type="ECO:0000313" key="7">
    <source>
        <dbReference type="Proteomes" id="UP000184226"/>
    </source>
</evidence>
<dbReference type="OrthoDB" id="9157176at2"/>
<evidence type="ECO:0000259" key="5">
    <source>
        <dbReference type="PROSITE" id="PS50931"/>
    </source>
</evidence>
<dbReference type="SUPFAM" id="SSF53850">
    <property type="entry name" value="Periplasmic binding protein-like II"/>
    <property type="match status" value="1"/>
</dbReference>
<dbReference type="AlphaFoldDB" id="A0A1M5X6D0"/>
<keyword evidence="4" id="KW-0804">Transcription</keyword>
<dbReference type="InterPro" id="IPR005119">
    <property type="entry name" value="LysR_subst-bd"/>
</dbReference>
<evidence type="ECO:0000256" key="3">
    <source>
        <dbReference type="ARBA" id="ARBA00023125"/>
    </source>
</evidence>
<organism evidence="6 7">
    <name type="scientific">Pollutimonas bauzanensis</name>
    <dbReference type="NCBI Taxonomy" id="658167"/>
    <lineage>
        <taxon>Bacteria</taxon>
        <taxon>Pseudomonadati</taxon>
        <taxon>Pseudomonadota</taxon>
        <taxon>Betaproteobacteria</taxon>
        <taxon>Burkholderiales</taxon>
        <taxon>Alcaligenaceae</taxon>
        <taxon>Pollutimonas</taxon>
    </lineage>
</organism>
<dbReference type="FunFam" id="1.10.10.10:FF:000001">
    <property type="entry name" value="LysR family transcriptional regulator"/>
    <property type="match status" value="1"/>
</dbReference>
<gene>
    <name evidence="6" type="ORF">SAMN04488135_106181</name>
</gene>
<dbReference type="Gene3D" id="3.40.190.10">
    <property type="entry name" value="Periplasmic binding protein-like II"/>
    <property type="match status" value="2"/>
</dbReference>
<dbReference type="GO" id="GO:0032993">
    <property type="term" value="C:protein-DNA complex"/>
    <property type="evidence" value="ECO:0007669"/>
    <property type="project" value="TreeGrafter"/>
</dbReference>
<keyword evidence="2" id="KW-0805">Transcription regulation</keyword>
<name>A0A1M5X6D0_9BURK</name>
<dbReference type="PRINTS" id="PR00039">
    <property type="entry name" value="HTHLYSR"/>
</dbReference>
<dbReference type="Gene3D" id="1.10.10.10">
    <property type="entry name" value="Winged helix-like DNA-binding domain superfamily/Winged helix DNA-binding domain"/>
    <property type="match status" value="1"/>
</dbReference>
<evidence type="ECO:0000313" key="6">
    <source>
        <dbReference type="EMBL" id="SHH95375.1"/>
    </source>
</evidence>
<dbReference type="GO" id="GO:0003677">
    <property type="term" value="F:DNA binding"/>
    <property type="evidence" value="ECO:0007669"/>
    <property type="project" value="UniProtKB-KW"/>
</dbReference>
<evidence type="ECO:0000256" key="1">
    <source>
        <dbReference type="ARBA" id="ARBA00009437"/>
    </source>
</evidence>
<sequence>MTISEIMKFDGRALIAFCVLADELHFGRAACRLSVSQPPLSRQIKRLEEWVGTPLFLRSTRAVRLTPAGMVMYEQARRICTDLEAMLQATRQIARGDAGSLSIGITPSAANSPLVESLHSFRRSHPTIELDLREMDSVDMTAALLARQLDVALMRPIVQSDRIRTVTVYEEAIVLVSRTDHVFAGKAATLEEIARHPLIGYDEEVSPYFAEMLQGLFAEANITPNIVQKSRLPSILTLVEAGVGLAIAPASMARAHTASMTCSSISATNLPRAQVVVAVSLEASNPVIHSFVGALLAGGTPARS</sequence>
<dbReference type="Pfam" id="PF03466">
    <property type="entry name" value="LysR_substrate"/>
    <property type="match status" value="1"/>
</dbReference>
<dbReference type="Pfam" id="PF00126">
    <property type="entry name" value="HTH_1"/>
    <property type="match status" value="1"/>
</dbReference>
<dbReference type="PANTHER" id="PTHR30346:SF0">
    <property type="entry name" value="HCA OPERON TRANSCRIPTIONAL ACTIVATOR HCAR"/>
    <property type="match status" value="1"/>
</dbReference>
<protein>
    <submittedName>
        <fullName evidence="6">DNA-binding transcriptional regulator, LysR family</fullName>
    </submittedName>
</protein>
<dbReference type="PROSITE" id="PS50931">
    <property type="entry name" value="HTH_LYSR"/>
    <property type="match status" value="1"/>
</dbReference>
<dbReference type="InterPro" id="IPR036390">
    <property type="entry name" value="WH_DNA-bd_sf"/>
</dbReference>
<dbReference type="Proteomes" id="UP000184226">
    <property type="component" value="Unassembled WGS sequence"/>
</dbReference>
<evidence type="ECO:0000256" key="2">
    <source>
        <dbReference type="ARBA" id="ARBA00023015"/>
    </source>
</evidence>
<dbReference type="EMBL" id="FQXE01000006">
    <property type="protein sequence ID" value="SHH95375.1"/>
    <property type="molecule type" value="Genomic_DNA"/>
</dbReference>
<dbReference type="STRING" id="658167.SAMN04488135_106181"/>
<evidence type="ECO:0000256" key="4">
    <source>
        <dbReference type="ARBA" id="ARBA00023163"/>
    </source>
</evidence>
<dbReference type="CDD" id="cd08414">
    <property type="entry name" value="PBP2_LTTR_aromatics_like"/>
    <property type="match status" value="1"/>
</dbReference>
<dbReference type="GO" id="GO:0003700">
    <property type="term" value="F:DNA-binding transcription factor activity"/>
    <property type="evidence" value="ECO:0007669"/>
    <property type="project" value="InterPro"/>
</dbReference>
<accession>A0A1M5X6D0</accession>
<dbReference type="InterPro" id="IPR036388">
    <property type="entry name" value="WH-like_DNA-bd_sf"/>
</dbReference>